<evidence type="ECO:0000256" key="5">
    <source>
        <dbReference type="ARBA" id="ARBA00022989"/>
    </source>
</evidence>
<evidence type="ECO:0000256" key="2">
    <source>
        <dbReference type="ARBA" id="ARBA00022475"/>
    </source>
</evidence>
<comment type="caution">
    <text evidence="13">The sequence shown here is derived from an EMBL/GenBank/DDBJ whole genome shotgun (WGS) entry which is preliminary data.</text>
</comment>
<keyword evidence="12" id="KW-0813">Transport</keyword>
<feature type="transmembrane region" description="Helical" evidence="12">
    <location>
        <begin position="44"/>
        <end position="61"/>
    </location>
</feature>
<sequence length="124" mass="12719">MNLAFAPLSLALVALGGAIGSVLRYVVSVQGVLRFGTHFPWGTLAVNVIGSALIGALGALPLPQEARLFLITGCLGGFTTFSAFSLETELLAQRAPVLAAAYVGLSLVLGLGACALCYTLLRRG</sequence>
<protein>
    <recommendedName>
        <fullName evidence="12">Fluoride-specific ion channel FluC</fullName>
    </recommendedName>
</protein>
<comment type="catalytic activity">
    <reaction evidence="11">
        <text>fluoride(in) = fluoride(out)</text>
        <dbReference type="Rhea" id="RHEA:76159"/>
        <dbReference type="ChEBI" id="CHEBI:17051"/>
    </reaction>
    <physiologicalReaction direction="left-to-right" evidence="11">
        <dbReference type="Rhea" id="RHEA:76160"/>
    </physiologicalReaction>
</comment>
<accession>A0ABT1D4I1</accession>
<keyword evidence="2 12" id="KW-1003">Cell membrane</keyword>
<keyword evidence="12" id="KW-0479">Metal-binding</keyword>
<feature type="binding site" evidence="12">
    <location>
        <position position="76"/>
    </location>
    <ligand>
        <name>Na(+)</name>
        <dbReference type="ChEBI" id="CHEBI:29101"/>
        <note>structural</note>
    </ligand>
</feature>
<dbReference type="InterPro" id="IPR003691">
    <property type="entry name" value="FluC"/>
</dbReference>
<evidence type="ECO:0000256" key="4">
    <source>
        <dbReference type="ARBA" id="ARBA00022692"/>
    </source>
</evidence>
<dbReference type="Pfam" id="PF02537">
    <property type="entry name" value="CRCB"/>
    <property type="match status" value="1"/>
</dbReference>
<gene>
    <name evidence="12" type="primary">fluC</name>
    <name evidence="12" type="synonym">crcB</name>
    <name evidence="13" type="ORF">JYK14_11710</name>
</gene>
<evidence type="ECO:0000256" key="6">
    <source>
        <dbReference type="ARBA" id="ARBA00023053"/>
    </source>
</evidence>
<evidence type="ECO:0000313" key="14">
    <source>
        <dbReference type="Proteomes" id="UP001523392"/>
    </source>
</evidence>
<keyword evidence="7 12" id="KW-0406">Ion transport</keyword>
<organism evidence="13 14">
    <name type="scientific">Siccirubricoccus soli</name>
    <dbReference type="NCBI Taxonomy" id="2899147"/>
    <lineage>
        <taxon>Bacteria</taxon>
        <taxon>Pseudomonadati</taxon>
        <taxon>Pseudomonadota</taxon>
        <taxon>Alphaproteobacteria</taxon>
        <taxon>Acetobacterales</taxon>
        <taxon>Roseomonadaceae</taxon>
        <taxon>Siccirubricoccus</taxon>
    </lineage>
</organism>
<keyword evidence="6 12" id="KW-0915">Sodium</keyword>
<keyword evidence="4 12" id="KW-0812">Transmembrane</keyword>
<reference evidence="13 14" key="1">
    <citation type="submission" date="2021-12" db="EMBL/GenBank/DDBJ databases">
        <title>Siccirubricoccus leaddurans sp. nov., a high concentration Zn2+ tolerance bacterium.</title>
        <authorList>
            <person name="Cao Y."/>
        </authorList>
    </citation>
    <scope>NUCLEOTIDE SEQUENCE [LARGE SCALE GENOMIC DNA]</scope>
    <source>
        <strain evidence="13 14">KC 17139</strain>
    </source>
</reference>
<keyword evidence="8 12" id="KW-0472">Membrane</keyword>
<comment type="function">
    <text evidence="12">Fluoride-specific ion channel. Important for reducing fluoride concentration in the cell, thus reducing its toxicity.</text>
</comment>
<dbReference type="EMBL" id="JAFIRR010000070">
    <property type="protein sequence ID" value="MCO6416821.1"/>
    <property type="molecule type" value="Genomic_DNA"/>
</dbReference>
<feature type="transmembrane region" description="Helical" evidence="12">
    <location>
        <begin position="68"/>
        <end position="86"/>
    </location>
</feature>
<dbReference type="PANTHER" id="PTHR28259">
    <property type="entry name" value="FLUORIDE EXPORT PROTEIN 1-RELATED"/>
    <property type="match status" value="1"/>
</dbReference>
<keyword evidence="14" id="KW-1185">Reference proteome</keyword>
<evidence type="ECO:0000256" key="8">
    <source>
        <dbReference type="ARBA" id="ARBA00023136"/>
    </source>
</evidence>
<evidence type="ECO:0000256" key="11">
    <source>
        <dbReference type="ARBA" id="ARBA00035585"/>
    </source>
</evidence>
<keyword evidence="9 12" id="KW-0407">Ion channel</keyword>
<evidence type="ECO:0000256" key="12">
    <source>
        <dbReference type="HAMAP-Rule" id="MF_00454"/>
    </source>
</evidence>
<evidence type="ECO:0000256" key="3">
    <source>
        <dbReference type="ARBA" id="ARBA00022519"/>
    </source>
</evidence>
<dbReference type="HAMAP" id="MF_00454">
    <property type="entry name" value="FluC"/>
    <property type="match status" value="1"/>
</dbReference>
<feature type="binding site" evidence="12">
    <location>
        <position position="79"/>
    </location>
    <ligand>
        <name>Na(+)</name>
        <dbReference type="ChEBI" id="CHEBI:29101"/>
        <note>structural</note>
    </ligand>
</feature>
<evidence type="ECO:0000256" key="9">
    <source>
        <dbReference type="ARBA" id="ARBA00023303"/>
    </source>
</evidence>
<proteinExistence type="inferred from homology"/>
<name>A0ABT1D4I1_9PROT</name>
<comment type="similarity">
    <text evidence="10 12">Belongs to the fluoride channel Fluc/FEX (TC 1.A.43) family.</text>
</comment>
<evidence type="ECO:0000313" key="13">
    <source>
        <dbReference type="EMBL" id="MCO6416821.1"/>
    </source>
</evidence>
<evidence type="ECO:0000256" key="10">
    <source>
        <dbReference type="ARBA" id="ARBA00035120"/>
    </source>
</evidence>
<comment type="activity regulation">
    <text evidence="12">Na(+) is not transported, but it plays an essential structural role and its presence is essential for fluoride channel function.</text>
</comment>
<feature type="transmembrane region" description="Helical" evidence="12">
    <location>
        <begin position="98"/>
        <end position="121"/>
    </location>
</feature>
<evidence type="ECO:0000256" key="7">
    <source>
        <dbReference type="ARBA" id="ARBA00023065"/>
    </source>
</evidence>
<dbReference type="PANTHER" id="PTHR28259:SF1">
    <property type="entry name" value="FLUORIDE EXPORT PROTEIN 1-RELATED"/>
    <property type="match status" value="1"/>
</dbReference>
<evidence type="ECO:0000256" key="1">
    <source>
        <dbReference type="ARBA" id="ARBA00004651"/>
    </source>
</evidence>
<dbReference type="Proteomes" id="UP001523392">
    <property type="component" value="Unassembled WGS sequence"/>
</dbReference>
<comment type="subcellular location">
    <subcellularLocation>
        <location evidence="1 12">Cell membrane</location>
        <topology evidence="1 12">Multi-pass membrane protein</topology>
    </subcellularLocation>
</comment>
<dbReference type="RefSeq" id="WP_252953451.1">
    <property type="nucleotide sequence ID" value="NZ_JAFIRR010000070.1"/>
</dbReference>
<keyword evidence="5 12" id="KW-1133">Transmembrane helix</keyword>
<keyword evidence="3" id="KW-0997">Cell inner membrane</keyword>